<gene>
    <name evidence="3" type="ORF">KIH39_06245</name>
</gene>
<protein>
    <submittedName>
        <fullName evidence="3">ABC transporter permease subunit</fullName>
    </submittedName>
</protein>
<evidence type="ECO:0000256" key="1">
    <source>
        <dbReference type="SAM" id="Phobius"/>
    </source>
</evidence>
<feature type="transmembrane region" description="Helical" evidence="1">
    <location>
        <begin position="261"/>
        <end position="282"/>
    </location>
</feature>
<evidence type="ECO:0000259" key="2">
    <source>
        <dbReference type="Pfam" id="PF01433"/>
    </source>
</evidence>
<feature type="transmembrane region" description="Helical" evidence="1">
    <location>
        <begin position="111"/>
        <end position="137"/>
    </location>
</feature>
<dbReference type="SUPFAM" id="SSF55486">
    <property type="entry name" value="Metalloproteases ('zincins'), catalytic domain"/>
    <property type="match status" value="1"/>
</dbReference>
<accession>A0A8E6B7V9</accession>
<reference evidence="3" key="1">
    <citation type="submission" date="2021-05" db="EMBL/GenBank/DDBJ databases">
        <title>Complete genome sequence of the cellulolytic planctomycete Telmatocola sphagniphila SP2T and characterization of the first cellulase from planctomycetes.</title>
        <authorList>
            <person name="Rakitin A.L."/>
            <person name="Beletsky A.V."/>
            <person name="Naumoff D.G."/>
            <person name="Kulichevskaya I.S."/>
            <person name="Mardanov A.V."/>
            <person name="Ravin N.V."/>
            <person name="Dedysh S.N."/>
        </authorList>
    </citation>
    <scope>NUCLEOTIDE SEQUENCE</scope>
    <source>
        <strain evidence="3">SP2T</strain>
    </source>
</reference>
<keyword evidence="1" id="KW-1133">Transmembrane helix</keyword>
<dbReference type="Pfam" id="PF01433">
    <property type="entry name" value="Peptidase_M1"/>
    <property type="match status" value="1"/>
</dbReference>
<feature type="transmembrane region" description="Helical" evidence="1">
    <location>
        <begin position="433"/>
        <end position="457"/>
    </location>
</feature>
<keyword evidence="1" id="KW-0472">Membrane</keyword>
<feature type="transmembrane region" description="Helical" evidence="1">
    <location>
        <begin position="187"/>
        <end position="207"/>
    </location>
</feature>
<dbReference type="Gene3D" id="1.10.390.10">
    <property type="entry name" value="Neutral Protease Domain 2"/>
    <property type="match status" value="1"/>
</dbReference>
<dbReference type="Pfam" id="PF12679">
    <property type="entry name" value="ABC2_membrane_2"/>
    <property type="match status" value="1"/>
</dbReference>
<dbReference type="RefSeq" id="WP_213498397.1">
    <property type="nucleotide sequence ID" value="NZ_CP074694.1"/>
</dbReference>
<dbReference type="InterPro" id="IPR014782">
    <property type="entry name" value="Peptidase_M1_dom"/>
</dbReference>
<feature type="transmembrane region" description="Helical" evidence="1">
    <location>
        <begin position="552"/>
        <end position="569"/>
    </location>
</feature>
<dbReference type="GO" id="GO:0008237">
    <property type="term" value="F:metallopeptidase activity"/>
    <property type="evidence" value="ECO:0007669"/>
    <property type="project" value="InterPro"/>
</dbReference>
<evidence type="ECO:0000313" key="4">
    <source>
        <dbReference type="Proteomes" id="UP000676194"/>
    </source>
</evidence>
<feature type="transmembrane region" description="Helical" evidence="1">
    <location>
        <begin position="383"/>
        <end position="403"/>
    </location>
</feature>
<dbReference type="PANTHER" id="PTHR43471:SF12">
    <property type="entry name" value="HYPOTHETICAL MEMBRANE PROTEIN, CONSERVED"/>
    <property type="match status" value="1"/>
</dbReference>
<dbReference type="GO" id="GO:0008270">
    <property type="term" value="F:zinc ion binding"/>
    <property type="evidence" value="ECO:0007669"/>
    <property type="project" value="InterPro"/>
</dbReference>
<sequence length="1199" mass="135131">MNLARTMQIAKIDLLHNIRRPLYWILVIVLFLSAWGLSTGTLQISSGDSHVGGTKAWITSEFAITQMLGMIVFIFYIFFAAIASGMPVIADDEMKISELLHSTPLRPAEYIWGKYFAIIMSFLGVLVLHLLSMIFFNHFVPNSRSLEIRGPFDALNYLRPAFFFAFPTLIFLTGISFCIGTWSRRPILLYVIPVALLLACGFFLWSWSPSWLDPRINKLLMLVDPSGFRWLSETWLKSDKGVNFYNHARVEYSLAFSLSRIVLACFGLLCVFAAQITLVSSMRGASKTRKSKFRFTSNSNTPEKYERLEATDSANLGSLQMTTSQPGFFQSLWHVTKVELRELRSQPGLYLFIPIIILQTVTSSSLAVGAFDTPLLSTAGTLAVAAMNPLTLMVCLLLMFYTVESLQRDPTTGTSSILFAAPVRTSALLFGKALANSAVGVFILLANLLTCLTLLAIQGIVPIQTGPFLIIWGLLLIPTFLLWTTFITATFSVTGNRYTTLGIGLAVMIFTIYRALTKEMNWLGNWMLWSSIHWSDLGILEMDRRAILLNRFFILSLTLFFVVVAVKFFRRREPDPGRLLTRFYPAAVFGTGLRLLPYALPALILGVMLYGSVYDGYEGDVVKKALKDYWRKNHATWTDAVLPNLNSMDVQLEIEPNEAAFRVTGSYEIRNDGEKPIRLIPLTVGPHWQDLSWTMNGKAYQPEDRSLLCVFTPEAELTSGKVVRIGFSYTGHLPKGISKNGGGISEFISPAGIVLTSFTPSFLPVLGYASEIGVDKDNKHEQKEYPDDYYKQRKGPAFGSNHGYSTRFVITAPESFTMNAVGVRVSESVQDGKKTVEWRSDHPVRFCNVVGGKWEVKEGQGTKVYYYPGHTFNIQEISETLDASRKYYSEWFYPYPWKELKLSEFPAYASYAQGFPTNITFSEAIGFLTQNDNESNATFMVTAHEAAHQWWGNILTPGKGTNADLLSEGMAHFSTALLFEQMKGPRGRIQFLKQIESQYEQKRRRDSERPLVKIDGSQDGDTTVIYDKGGWVFWMMLQQLGREAMLQGIRQFIEQYHDGPDYPLLQNFVEFMRKFATDKPAYDAFTKQWFYEVVVPEYRLSDGLREVSSNSPEEWVVKLKITNAGTATAKIDVAATTGDRFDKEGRQLPDYRDARLAVVLGAGESREISITCKFKPTQVIVDPDALILQLGRKSAILRF</sequence>
<feature type="transmembrane region" description="Helical" evidence="1">
    <location>
        <begin position="598"/>
        <end position="617"/>
    </location>
</feature>
<organism evidence="3 4">
    <name type="scientific">Telmatocola sphagniphila</name>
    <dbReference type="NCBI Taxonomy" id="1123043"/>
    <lineage>
        <taxon>Bacteria</taxon>
        <taxon>Pseudomonadati</taxon>
        <taxon>Planctomycetota</taxon>
        <taxon>Planctomycetia</taxon>
        <taxon>Gemmatales</taxon>
        <taxon>Gemmataceae</taxon>
    </lineage>
</organism>
<feature type="domain" description="Peptidase M1 membrane alanine aminopeptidase" evidence="2">
    <location>
        <begin position="888"/>
        <end position="1059"/>
    </location>
</feature>
<name>A0A8E6B7V9_9BACT</name>
<dbReference type="EMBL" id="CP074694">
    <property type="protein sequence ID" value="QVL33508.1"/>
    <property type="molecule type" value="Genomic_DNA"/>
</dbReference>
<feature type="transmembrane region" description="Helical" evidence="1">
    <location>
        <begin position="157"/>
        <end position="180"/>
    </location>
</feature>
<feature type="transmembrane region" description="Helical" evidence="1">
    <location>
        <begin position="64"/>
        <end position="90"/>
    </location>
</feature>
<feature type="transmembrane region" description="Helical" evidence="1">
    <location>
        <begin position="498"/>
        <end position="516"/>
    </location>
</feature>
<proteinExistence type="predicted"/>
<feature type="transmembrane region" description="Helical" evidence="1">
    <location>
        <begin position="349"/>
        <end position="371"/>
    </location>
</feature>
<dbReference type="AlphaFoldDB" id="A0A8E6B7V9"/>
<dbReference type="Proteomes" id="UP000676194">
    <property type="component" value="Chromosome"/>
</dbReference>
<keyword evidence="1" id="KW-0812">Transmembrane</keyword>
<keyword evidence="4" id="KW-1185">Reference proteome</keyword>
<evidence type="ECO:0000313" key="3">
    <source>
        <dbReference type="EMBL" id="QVL33508.1"/>
    </source>
</evidence>
<dbReference type="InterPro" id="IPR027268">
    <property type="entry name" value="Peptidase_M4/M1_CTD_sf"/>
</dbReference>
<dbReference type="PANTHER" id="PTHR43471">
    <property type="entry name" value="ABC TRANSPORTER PERMEASE"/>
    <property type="match status" value="1"/>
</dbReference>
<feature type="transmembrane region" description="Helical" evidence="1">
    <location>
        <begin position="21"/>
        <end position="44"/>
    </location>
</feature>
<feature type="transmembrane region" description="Helical" evidence="1">
    <location>
        <begin position="469"/>
        <end position="491"/>
    </location>
</feature>
<dbReference type="KEGG" id="tsph:KIH39_06245"/>